<dbReference type="SUPFAM" id="SSF48726">
    <property type="entry name" value="Immunoglobulin"/>
    <property type="match status" value="1"/>
</dbReference>
<sequence>MLLMPINTVFSPQLVIPHVTEQNSGVYVCTATNNFGLAYRQAQLSVYDQSAGSNTLLVVVGVVCVVAVVAVIIVIIMVRKVHTHKPPPPRTANEGALLPPQPMSQAKVQPPPGHHPRYIPGLHTAQPQTPHGHSVGPENALLQYAGGVVHLPPQSMAGTGQGAQPIIVYQDPATAASVYIAQRPPTQTASRPEYQYQHLDVI</sequence>
<reference evidence="3" key="1">
    <citation type="submission" date="2020-07" db="EMBL/GenBank/DDBJ databases">
        <title>The High-quality genome of the commercially important snow crab, Chionoecetes opilio.</title>
        <authorList>
            <person name="Jeong J.-H."/>
            <person name="Ryu S."/>
        </authorList>
    </citation>
    <scope>NUCLEOTIDE SEQUENCE</scope>
    <source>
        <strain evidence="3">MADBK_172401_WGS</strain>
        <tissue evidence="3">Digestive gland</tissue>
    </source>
</reference>
<organism evidence="3 4">
    <name type="scientific">Chionoecetes opilio</name>
    <name type="common">Atlantic snow crab</name>
    <name type="synonym">Cancer opilio</name>
    <dbReference type="NCBI Taxonomy" id="41210"/>
    <lineage>
        <taxon>Eukaryota</taxon>
        <taxon>Metazoa</taxon>
        <taxon>Ecdysozoa</taxon>
        <taxon>Arthropoda</taxon>
        <taxon>Crustacea</taxon>
        <taxon>Multicrustacea</taxon>
        <taxon>Malacostraca</taxon>
        <taxon>Eumalacostraca</taxon>
        <taxon>Eucarida</taxon>
        <taxon>Decapoda</taxon>
        <taxon>Pleocyemata</taxon>
        <taxon>Brachyura</taxon>
        <taxon>Eubrachyura</taxon>
        <taxon>Majoidea</taxon>
        <taxon>Majidae</taxon>
        <taxon>Chionoecetes</taxon>
    </lineage>
</organism>
<keyword evidence="4" id="KW-1185">Reference proteome</keyword>
<accession>A0A8J4XRY9</accession>
<keyword evidence="2" id="KW-1133">Transmembrane helix</keyword>
<evidence type="ECO:0000313" key="3">
    <source>
        <dbReference type="EMBL" id="KAG0713721.1"/>
    </source>
</evidence>
<gene>
    <name evidence="3" type="ORF">GWK47_001765</name>
</gene>
<keyword evidence="2" id="KW-0812">Transmembrane</keyword>
<feature type="transmembrane region" description="Helical" evidence="2">
    <location>
        <begin position="56"/>
        <end position="78"/>
    </location>
</feature>
<dbReference type="Proteomes" id="UP000770661">
    <property type="component" value="Unassembled WGS sequence"/>
</dbReference>
<dbReference type="InterPro" id="IPR036179">
    <property type="entry name" value="Ig-like_dom_sf"/>
</dbReference>
<evidence type="ECO:0000256" key="2">
    <source>
        <dbReference type="SAM" id="Phobius"/>
    </source>
</evidence>
<name>A0A8J4XRY9_CHIOP</name>
<evidence type="ECO:0000313" key="4">
    <source>
        <dbReference type="Proteomes" id="UP000770661"/>
    </source>
</evidence>
<dbReference type="Gene3D" id="2.60.40.10">
    <property type="entry name" value="Immunoglobulins"/>
    <property type="match status" value="1"/>
</dbReference>
<protein>
    <submittedName>
        <fullName evidence="3">Uncharacterized protein</fullName>
    </submittedName>
</protein>
<comment type="caution">
    <text evidence="3">The sequence shown here is derived from an EMBL/GenBank/DDBJ whole genome shotgun (WGS) entry which is preliminary data.</text>
</comment>
<dbReference type="EMBL" id="JACEEZ010021172">
    <property type="protein sequence ID" value="KAG0713721.1"/>
    <property type="molecule type" value="Genomic_DNA"/>
</dbReference>
<feature type="region of interest" description="Disordered" evidence="1">
    <location>
        <begin position="84"/>
        <end position="116"/>
    </location>
</feature>
<dbReference type="InterPro" id="IPR013783">
    <property type="entry name" value="Ig-like_fold"/>
</dbReference>
<proteinExistence type="predicted"/>
<evidence type="ECO:0000256" key="1">
    <source>
        <dbReference type="SAM" id="MobiDB-lite"/>
    </source>
</evidence>
<dbReference type="AlphaFoldDB" id="A0A8J4XRY9"/>
<keyword evidence="2" id="KW-0472">Membrane</keyword>
<dbReference type="CDD" id="cd00096">
    <property type="entry name" value="Ig"/>
    <property type="match status" value="1"/>
</dbReference>